<dbReference type="PANTHER" id="PTHR38600">
    <property type="entry name" value="TRANSCRIPTIONAL REGULATORY PROTEIN"/>
    <property type="match status" value="1"/>
</dbReference>
<dbReference type="InterPro" id="IPR036388">
    <property type="entry name" value="WH-like_DNA-bd_sf"/>
</dbReference>
<dbReference type="SUPFAM" id="SSF46785">
    <property type="entry name" value="Winged helix' DNA-binding domain"/>
    <property type="match status" value="1"/>
</dbReference>
<dbReference type="EMBL" id="FOIJ01000010">
    <property type="protein sequence ID" value="SEU22939.1"/>
    <property type="molecule type" value="Genomic_DNA"/>
</dbReference>
<dbReference type="CDD" id="cd00090">
    <property type="entry name" value="HTH_ARSR"/>
    <property type="match status" value="1"/>
</dbReference>
<name>A0A1I0KGF3_9BACT</name>
<gene>
    <name evidence="2" type="ORF">SAMN05443639_110190</name>
</gene>
<evidence type="ECO:0000313" key="3">
    <source>
        <dbReference type="Proteomes" id="UP000199181"/>
    </source>
</evidence>
<dbReference type="NCBIfam" id="NF033788">
    <property type="entry name" value="HTH_metalloreg"/>
    <property type="match status" value="1"/>
</dbReference>
<proteinExistence type="predicted"/>
<feature type="domain" description="HTH arsR-type" evidence="1">
    <location>
        <begin position="11"/>
        <end position="105"/>
    </location>
</feature>
<dbReference type="PRINTS" id="PR00778">
    <property type="entry name" value="HTHARSR"/>
</dbReference>
<reference evidence="3" key="1">
    <citation type="submission" date="2016-10" db="EMBL/GenBank/DDBJ databases">
        <authorList>
            <person name="Varghese N."/>
            <person name="Submissions S."/>
        </authorList>
    </citation>
    <scope>NUCLEOTIDE SEQUENCE [LARGE SCALE GENOMIC DNA]</scope>
    <source>
        <strain evidence="3">DSM 16858</strain>
    </source>
</reference>
<dbReference type="InterPro" id="IPR036390">
    <property type="entry name" value="WH_DNA-bd_sf"/>
</dbReference>
<organism evidence="2 3">
    <name type="scientific">Stigmatella erecta</name>
    <dbReference type="NCBI Taxonomy" id="83460"/>
    <lineage>
        <taxon>Bacteria</taxon>
        <taxon>Pseudomonadati</taxon>
        <taxon>Myxococcota</taxon>
        <taxon>Myxococcia</taxon>
        <taxon>Myxococcales</taxon>
        <taxon>Cystobacterineae</taxon>
        <taxon>Archangiaceae</taxon>
        <taxon>Stigmatella</taxon>
    </lineage>
</organism>
<dbReference type="Gene3D" id="1.10.10.10">
    <property type="entry name" value="Winged helix-like DNA-binding domain superfamily/Winged helix DNA-binding domain"/>
    <property type="match status" value="1"/>
</dbReference>
<keyword evidence="3" id="KW-1185">Reference proteome</keyword>
<dbReference type="GO" id="GO:0003700">
    <property type="term" value="F:DNA-binding transcription factor activity"/>
    <property type="evidence" value="ECO:0007669"/>
    <property type="project" value="InterPro"/>
</dbReference>
<dbReference type="Proteomes" id="UP000199181">
    <property type="component" value="Unassembled WGS sequence"/>
</dbReference>
<accession>A0A1I0KGF3</accession>
<dbReference type="PANTHER" id="PTHR38600:SF2">
    <property type="entry name" value="SLL0088 PROTEIN"/>
    <property type="match status" value="1"/>
</dbReference>
<evidence type="ECO:0000259" key="1">
    <source>
        <dbReference type="PROSITE" id="PS50987"/>
    </source>
</evidence>
<sequence>MSARRPSAGALAGGLKHAAPLFAALGDETRLGLVARLSTEGPLSIARLTDGAGVTRQAITKHLHVLSEAGMVRSVRQGRESLWAFEPGQLDEARRCLARLSQQWDESLGRLKQLVEES</sequence>
<dbReference type="InterPro" id="IPR011991">
    <property type="entry name" value="ArsR-like_HTH"/>
</dbReference>
<dbReference type="PROSITE" id="PS50987">
    <property type="entry name" value="HTH_ARSR_2"/>
    <property type="match status" value="1"/>
</dbReference>
<dbReference type="SMART" id="SM00418">
    <property type="entry name" value="HTH_ARSR"/>
    <property type="match status" value="1"/>
</dbReference>
<dbReference type="AlphaFoldDB" id="A0A1I0KGF3"/>
<evidence type="ECO:0000313" key="2">
    <source>
        <dbReference type="EMBL" id="SEU22939.1"/>
    </source>
</evidence>
<dbReference type="RefSeq" id="WP_093523119.1">
    <property type="nucleotide sequence ID" value="NZ_FOIJ01000010.1"/>
</dbReference>
<dbReference type="Pfam" id="PF12840">
    <property type="entry name" value="HTH_20"/>
    <property type="match status" value="1"/>
</dbReference>
<dbReference type="InterPro" id="IPR001845">
    <property type="entry name" value="HTH_ArsR_DNA-bd_dom"/>
</dbReference>
<protein>
    <submittedName>
        <fullName evidence="2">Transcriptional regulator, ArsR family</fullName>
    </submittedName>
</protein>